<dbReference type="OrthoDB" id="5989442at2759"/>
<organism evidence="1 2">
    <name type="scientific">Acanthaster planci</name>
    <name type="common">Crown-of-thorns starfish</name>
    <dbReference type="NCBI Taxonomy" id="133434"/>
    <lineage>
        <taxon>Eukaryota</taxon>
        <taxon>Metazoa</taxon>
        <taxon>Echinodermata</taxon>
        <taxon>Eleutherozoa</taxon>
        <taxon>Asterozoa</taxon>
        <taxon>Asteroidea</taxon>
        <taxon>Valvatacea</taxon>
        <taxon>Valvatida</taxon>
        <taxon>Acanthasteridae</taxon>
        <taxon>Acanthaster</taxon>
    </lineage>
</organism>
<protein>
    <submittedName>
        <fullName evidence="2">Uncharacterized protein LOC110980520</fullName>
    </submittedName>
</protein>
<dbReference type="GeneID" id="110980520"/>
<evidence type="ECO:0000313" key="2">
    <source>
        <dbReference type="RefSeq" id="XP_022092973.1"/>
    </source>
</evidence>
<dbReference type="KEGG" id="aplc:110980520"/>
<gene>
    <name evidence="2" type="primary">LOC110980520</name>
</gene>
<reference evidence="2" key="1">
    <citation type="submission" date="2025-08" db="UniProtKB">
        <authorList>
            <consortium name="RefSeq"/>
        </authorList>
    </citation>
    <scope>IDENTIFICATION</scope>
</reference>
<dbReference type="AlphaFoldDB" id="A0A8B7YIC1"/>
<sequence>MASDDSQSIYRKVDTILKNQKVQLSLLRTLNSKASGPDEEDVDDLLPRLMDLVEEIDSLSQELDNSEDPNFRRKLIHHLNTLGGFDLGETAGACQKSHPAAKRIKIEETLTNVLKYCPHEKKGGGTNTRNLQ</sequence>
<keyword evidence="1" id="KW-1185">Reference proteome</keyword>
<name>A0A8B7YIC1_ACAPL</name>
<evidence type="ECO:0000313" key="1">
    <source>
        <dbReference type="Proteomes" id="UP000694845"/>
    </source>
</evidence>
<dbReference type="RefSeq" id="XP_022092973.1">
    <property type="nucleotide sequence ID" value="XM_022237281.1"/>
</dbReference>
<dbReference type="Proteomes" id="UP000694845">
    <property type="component" value="Unplaced"/>
</dbReference>
<proteinExistence type="predicted"/>
<accession>A0A8B7YIC1</accession>